<dbReference type="PANTHER" id="PTHR43630:SF2">
    <property type="entry name" value="GLYCOSYLTRANSFERASE"/>
    <property type="match status" value="1"/>
</dbReference>
<reference evidence="2 3" key="1">
    <citation type="submission" date="2017-09" db="EMBL/GenBank/DDBJ databases">
        <title>Large-scale bioinformatics analysis of Bacillus genomes uncovers conserved roles of natural products in bacterial physiology.</title>
        <authorList>
            <consortium name="Agbiome Team Llc"/>
            <person name="Bleich R.M."/>
            <person name="Grubbs K.J."/>
            <person name="Santa Maria K.C."/>
            <person name="Allen S.E."/>
            <person name="Farag S."/>
            <person name="Shank E.A."/>
            <person name="Bowers A."/>
        </authorList>
    </citation>
    <scope>NUCLEOTIDE SEQUENCE [LARGE SCALE GENOMIC DNA]</scope>
    <source>
        <strain evidence="2 3">AFS044250</strain>
    </source>
</reference>
<dbReference type="AlphaFoldDB" id="A0A2C4PSS5"/>
<proteinExistence type="predicted"/>
<dbReference type="EMBL" id="NUSQ01000077">
    <property type="protein sequence ID" value="PHD68085.1"/>
    <property type="molecule type" value="Genomic_DNA"/>
</dbReference>
<dbReference type="Gene3D" id="3.90.550.10">
    <property type="entry name" value="Spore Coat Polysaccharide Biosynthesis Protein SpsA, Chain A"/>
    <property type="match status" value="1"/>
</dbReference>
<accession>A0A2C4PSS5</accession>
<dbReference type="RefSeq" id="WP_100064610.1">
    <property type="nucleotide sequence ID" value="NZ_NUSQ01000077.1"/>
</dbReference>
<evidence type="ECO:0000313" key="2">
    <source>
        <dbReference type="EMBL" id="PHD68085.1"/>
    </source>
</evidence>
<evidence type="ECO:0000313" key="3">
    <source>
        <dbReference type="Proteomes" id="UP000225997"/>
    </source>
</evidence>
<name>A0A2C4PSS5_9BACI</name>
<organism evidence="2 3">
    <name type="scientific">Bacillus toyonensis</name>
    <dbReference type="NCBI Taxonomy" id="155322"/>
    <lineage>
        <taxon>Bacteria</taxon>
        <taxon>Bacillati</taxon>
        <taxon>Bacillota</taxon>
        <taxon>Bacilli</taxon>
        <taxon>Bacillales</taxon>
        <taxon>Bacillaceae</taxon>
        <taxon>Bacillus</taxon>
        <taxon>Bacillus cereus group</taxon>
    </lineage>
</organism>
<sequence>MITISLCMIVKNEEENLERCLASVKDIPDEIIIIDTGSQDQTKKVAEKYTSYIYDFQWNYNFAEARNKSFSYATMEYILWLDADDIILPEDKKKFLQLKQSSSSLNDCIMMGYHLGFDENNNIVTTLQRKRLVRRESSFQWIGVVHEDLHTSSEISYMNSDISIFHNRSLKEYQKRSKTNRNIKIYEKLLAQGNTMSAHDIYHYAQELKNHEQYEKAIQYYQNFLEIPHITIATKLSTYYHLTFCYRALELFEEELDYTLKAFKDEIPQPCFCCQLGDWFVKNNQFAQAIYWYDLALTIPNPVNEIDYKPFRTWYPHEKLAFCYYQIKNYQKSLYHNECLLKYKSDNQDVKNNIKLLQDLLGHI</sequence>
<feature type="domain" description="Glycosyltransferase 2-like" evidence="1">
    <location>
        <begin position="5"/>
        <end position="101"/>
    </location>
</feature>
<keyword evidence="2" id="KW-0808">Transferase</keyword>
<dbReference type="Pfam" id="PF00535">
    <property type="entry name" value="Glycos_transf_2"/>
    <property type="match status" value="1"/>
</dbReference>
<comment type="caution">
    <text evidence="2">The sequence shown here is derived from an EMBL/GenBank/DDBJ whole genome shotgun (WGS) entry which is preliminary data.</text>
</comment>
<dbReference type="SUPFAM" id="SSF53448">
    <property type="entry name" value="Nucleotide-diphospho-sugar transferases"/>
    <property type="match status" value="1"/>
</dbReference>
<dbReference type="PANTHER" id="PTHR43630">
    <property type="entry name" value="POLY-BETA-1,6-N-ACETYL-D-GLUCOSAMINE SYNTHASE"/>
    <property type="match status" value="1"/>
</dbReference>
<dbReference type="Gene3D" id="1.25.40.10">
    <property type="entry name" value="Tetratricopeptide repeat domain"/>
    <property type="match status" value="1"/>
</dbReference>
<protein>
    <submittedName>
        <fullName evidence="2">Glycosyl transferase</fullName>
    </submittedName>
</protein>
<dbReference type="SUPFAM" id="SSF48452">
    <property type="entry name" value="TPR-like"/>
    <property type="match status" value="1"/>
</dbReference>
<dbReference type="InterPro" id="IPR011990">
    <property type="entry name" value="TPR-like_helical_dom_sf"/>
</dbReference>
<gene>
    <name evidence="2" type="ORF">COF40_18375</name>
</gene>
<dbReference type="InterPro" id="IPR001173">
    <property type="entry name" value="Glyco_trans_2-like"/>
</dbReference>
<evidence type="ECO:0000259" key="1">
    <source>
        <dbReference type="Pfam" id="PF00535"/>
    </source>
</evidence>
<dbReference type="GO" id="GO:0016740">
    <property type="term" value="F:transferase activity"/>
    <property type="evidence" value="ECO:0007669"/>
    <property type="project" value="UniProtKB-KW"/>
</dbReference>
<dbReference type="Proteomes" id="UP000225997">
    <property type="component" value="Unassembled WGS sequence"/>
</dbReference>
<dbReference type="InterPro" id="IPR029044">
    <property type="entry name" value="Nucleotide-diphossugar_trans"/>
</dbReference>